<proteinExistence type="predicted"/>
<sequence>MPIVTATTAVLTTRFIDLPPVHIPFHESGNDEPKNPRASASTPTKTSAFLSLPITAESPADQGMPGGQPAGKVGISSTGRPLRGHPNPASGESDGKHGAQALRQIFPLTFSDAPTDLATRPDRGRR</sequence>
<evidence type="ECO:0000256" key="1">
    <source>
        <dbReference type="SAM" id="MobiDB-lite"/>
    </source>
</evidence>
<keyword evidence="3" id="KW-1185">Reference proteome</keyword>
<organism evidence="2 3">
    <name type="scientific">Microbispora siamensis</name>
    <dbReference type="NCBI Taxonomy" id="564413"/>
    <lineage>
        <taxon>Bacteria</taxon>
        <taxon>Bacillati</taxon>
        <taxon>Actinomycetota</taxon>
        <taxon>Actinomycetes</taxon>
        <taxon>Streptosporangiales</taxon>
        <taxon>Streptosporangiaceae</taxon>
        <taxon>Microbispora</taxon>
    </lineage>
</organism>
<feature type="region of interest" description="Disordered" evidence="1">
    <location>
        <begin position="21"/>
        <end position="126"/>
    </location>
</feature>
<dbReference type="Proteomes" id="UP000660454">
    <property type="component" value="Unassembled WGS sequence"/>
</dbReference>
<evidence type="ECO:0000313" key="2">
    <source>
        <dbReference type="EMBL" id="GIH64451.1"/>
    </source>
</evidence>
<reference evidence="2 3" key="1">
    <citation type="submission" date="2021-01" db="EMBL/GenBank/DDBJ databases">
        <title>Whole genome shotgun sequence of Microbispora siamensis NBRC 104113.</title>
        <authorList>
            <person name="Komaki H."/>
            <person name="Tamura T."/>
        </authorList>
    </citation>
    <scope>NUCLEOTIDE SEQUENCE [LARGE SCALE GENOMIC DNA]</scope>
    <source>
        <strain evidence="2 3">NBRC 104113</strain>
    </source>
</reference>
<dbReference type="EMBL" id="BOOF01000031">
    <property type="protein sequence ID" value="GIH64451.1"/>
    <property type="molecule type" value="Genomic_DNA"/>
</dbReference>
<name>A0ABQ4GSN3_9ACTN</name>
<protein>
    <submittedName>
        <fullName evidence="2">Uncharacterized protein</fullName>
    </submittedName>
</protein>
<gene>
    <name evidence="2" type="ORF">Msi02_52680</name>
</gene>
<evidence type="ECO:0000313" key="3">
    <source>
        <dbReference type="Proteomes" id="UP000660454"/>
    </source>
</evidence>
<accession>A0ABQ4GSN3</accession>
<comment type="caution">
    <text evidence="2">The sequence shown here is derived from an EMBL/GenBank/DDBJ whole genome shotgun (WGS) entry which is preliminary data.</text>
</comment>
<feature type="compositionally biased region" description="Polar residues" evidence="1">
    <location>
        <begin position="38"/>
        <end position="49"/>
    </location>
</feature>
<feature type="compositionally biased region" description="Basic and acidic residues" evidence="1">
    <location>
        <begin position="24"/>
        <end position="35"/>
    </location>
</feature>